<sequence>MATLRSDDKRQRRPHKIAPGFFVLVPAEMTVSPGDGVGPYQVRLVIDVAGGRLGCTELTVTAQDGTTISSAALRGVPVASIVRSCARNLVMEGHEGEGVITLEPHDVDVDVSAGPTDEALRAVAASYSLAYALGEPPAKGVERELGLATSTAGRWIKLARERGFLEIPAEKGRRA</sequence>
<dbReference type="EMBL" id="BMQJ01000019">
    <property type="protein sequence ID" value="GGQ23713.1"/>
    <property type="molecule type" value="Genomic_DNA"/>
</dbReference>
<gene>
    <name evidence="1" type="ORF">GCM10010140_62500</name>
</gene>
<name>A0ABQ2RF10_9ACTN</name>
<dbReference type="Proteomes" id="UP000611554">
    <property type="component" value="Unassembled WGS sequence"/>
</dbReference>
<evidence type="ECO:0000313" key="2">
    <source>
        <dbReference type="Proteomes" id="UP000611554"/>
    </source>
</evidence>
<organism evidence="1 2">
    <name type="scientific">Streptosporangium pseudovulgare</name>
    <dbReference type="NCBI Taxonomy" id="35765"/>
    <lineage>
        <taxon>Bacteria</taxon>
        <taxon>Bacillati</taxon>
        <taxon>Actinomycetota</taxon>
        <taxon>Actinomycetes</taxon>
        <taxon>Streptosporangiales</taxon>
        <taxon>Streptosporangiaceae</taxon>
        <taxon>Streptosporangium</taxon>
    </lineage>
</organism>
<proteinExistence type="predicted"/>
<accession>A0ABQ2RF10</accession>
<reference evidence="2" key="1">
    <citation type="journal article" date="2019" name="Int. J. Syst. Evol. Microbiol.">
        <title>The Global Catalogue of Microorganisms (GCM) 10K type strain sequencing project: providing services to taxonomists for standard genome sequencing and annotation.</title>
        <authorList>
            <consortium name="The Broad Institute Genomics Platform"/>
            <consortium name="The Broad Institute Genome Sequencing Center for Infectious Disease"/>
            <person name="Wu L."/>
            <person name="Ma J."/>
        </authorList>
    </citation>
    <scope>NUCLEOTIDE SEQUENCE [LARGE SCALE GENOMIC DNA]</scope>
    <source>
        <strain evidence="2">JCM 3115</strain>
    </source>
</reference>
<evidence type="ECO:0000313" key="1">
    <source>
        <dbReference type="EMBL" id="GGQ23713.1"/>
    </source>
</evidence>
<keyword evidence="2" id="KW-1185">Reference proteome</keyword>
<protein>
    <recommendedName>
        <fullName evidence="3">DNA-binding protein</fullName>
    </recommendedName>
</protein>
<evidence type="ECO:0008006" key="3">
    <source>
        <dbReference type="Google" id="ProtNLM"/>
    </source>
</evidence>
<comment type="caution">
    <text evidence="1">The sequence shown here is derived from an EMBL/GenBank/DDBJ whole genome shotgun (WGS) entry which is preliminary data.</text>
</comment>